<evidence type="ECO:0000313" key="2">
    <source>
        <dbReference type="EMBL" id="WJW66292.1"/>
    </source>
</evidence>
<dbReference type="EMBL" id="CP128399">
    <property type="protein sequence ID" value="WJW66292.1"/>
    <property type="molecule type" value="Genomic_DNA"/>
</dbReference>
<sequence>MLKLAQVMARLHINGGIATVKQMRPQLGDDSQRAQNLIGLFQEAVKQNVSRDELDLRLARFTGARLDYREIDGLAKVICDSFTEFRSITGQPNEAENEDEQSELAQLSRLRLAVWREVVKPEFSPFANPALKVALTGSSGKITKAVASHDETLLAQLLPESKKETILRSIAHQSGFSLNNSDEPLRVGDVLFSDLAGRHKLIALSAELTVENLLNRYNVELLRGVLYLAPRLIIRVRDNYKDLFKFIKLFGLMHETRPLYSKSGIEGNESSIEGYEILLEGAVSPFLARTDRRYGIQFARFLPALLLCEADWELEAELVTGFGKNALFKLKPQPHLRSHFKGSGEFDSQLEQSLAISFEEKFGTGKQKERKGWAIQREDRIIPVFDTVMIPDFSFEHTDGRRALLEIMGFWQPQYLERKIAKLNRAGRRDLIVMVSERTRCGREHFSKDGQEPVYPVIFFKGVPRLGQVMEALERWAI</sequence>
<dbReference type="Proteomes" id="UP001431572">
    <property type="component" value="Chromosome 1"/>
</dbReference>
<dbReference type="InterPro" id="IPR008508">
    <property type="entry name" value="Bax1"/>
</dbReference>
<dbReference type="AlphaFoldDB" id="A0A8T7LYI1"/>
<protein>
    <submittedName>
        <fullName evidence="1">DUF790 family protein</fullName>
    </submittedName>
</protein>
<dbReference type="PANTHER" id="PTHR39640:SF1">
    <property type="entry name" value="DUF790 FAMILY PROTEIN"/>
    <property type="match status" value="1"/>
</dbReference>
<dbReference type="EMBL" id="JACATZ010000001">
    <property type="protein sequence ID" value="NWJ44400.1"/>
    <property type="molecule type" value="Genomic_DNA"/>
</dbReference>
<evidence type="ECO:0000313" key="3">
    <source>
        <dbReference type="Proteomes" id="UP000521676"/>
    </source>
</evidence>
<dbReference type="RefSeq" id="WP_341468176.1">
    <property type="nucleotide sequence ID" value="NZ_CP128399.1"/>
</dbReference>
<dbReference type="Pfam" id="PF05626">
    <property type="entry name" value="DUF790"/>
    <property type="match status" value="1"/>
</dbReference>
<evidence type="ECO:0000313" key="1">
    <source>
        <dbReference type="EMBL" id="NWJ44400.1"/>
    </source>
</evidence>
<proteinExistence type="predicted"/>
<keyword evidence="4" id="KW-1185">Reference proteome</keyword>
<accession>A0A8T7LYI1</accession>
<dbReference type="Proteomes" id="UP000521676">
    <property type="component" value="Unassembled WGS sequence"/>
</dbReference>
<organism evidence="1 3">
    <name type="scientific">Candidatus Chlorohelix allophototropha</name>
    <dbReference type="NCBI Taxonomy" id="3003348"/>
    <lineage>
        <taxon>Bacteria</taxon>
        <taxon>Bacillati</taxon>
        <taxon>Chloroflexota</taxon>
        <taxon>Chloroflexia</taxon>
        <taxon>Candidatus Chloroheliales</taxon>
        <taxon>Candidatus Chloroheliaceae</taxon>
        <taxon>Candidatus Chlorohelix</taxon>
    </lineage>
</organism>
<reference evidence="1 3" key="1">
    <citation type="submission" date="2020-06" db="EMBL/GenBank/DDBJ databases">
        <title>Anoxygenic phototrophic Chloroflexota member uses a Type I reaction center.</title>
        <authorList>
            <person name="Tsuji J.M."/>
            <person name="Shaw N.A."/>
            <person name="Nagashima S."/>
            <person name="Venkiteswaran J."/>
            <person name="Schiff S.L."/>
            <person name="Hanada S."/>
            <person name="Tank M."/>
            <person name="Neufeld J.D."/>
        </authorList>
    </citation>
    <scope>NUCLEOTIDE SEQUENCE [LARGE SCALE GENOMIC DNA]</scope>
    <source>
        <strain evidence="1">L227-S17</strain>
    </source>
</reference>
<name>A0A8T7LYI1_9CHLR</name>
<dbReference type="PANTHER" id="PTHR39640">
    <property type="entry name" value="VNG6129C"/>
    <property type="match status" value="1"/>
</dbReference>
<gene>
    <name evidence="1" type="ORF">HXX08_00830</name>
    <name evidence="2" type="ORF">OZ401_002085</name>
</gene>
<reference evidence="2" key="2">
    <citation type="journal article" date="2024" name="Nature">
        <title>Anoxygenic phototroph of the Chloroflexota uses a type I reaction centre.</title>
        <authorList>
            <person name="Tsuji J.M."/>
            <person name="Shaw N.A."/>
            <person name="Nagashima S."/>
            <person name="Venkiteswaran J.J."/>
            <person name="Schiff S.L."/>
            <person name="Watanabe T."/>
            <person name="Fukui M."/>
            <person name="Hanada S."/>
            <person name="Tank M."/>
            <person name="Neufeld J.D."/>
        </authorList>
    </citation>
    <scope>NUCLEOTIDE SEQUENCE</scope>
    <source>
        <strain evidence="2">L227-S17</strain>
    </source>
</reference>
<evidence type="ECO:0000313" key="4">
    <source>
        <dbReference type="Proteomes" id="UP001431572"/>
    </source>
</evidence>